<dbReference type="EMBL" id="FQXP01000004">
    <property type="protein sequence ID" value="SHH70375.1"/>
    <property type="molecule type" value="Genomic_DNA"/>
</dbReference>
<dbReference type="STRING" id="1121306.SAMN02745196_01112"/>
<dbReference type="GO" id="GO:0015421">
    <property type="term" value="F:ABC-type oligopeptide transporter activity"/>
    <property type="evidence" value="ECO:0007669"/>
    <property type="project" value="TreeGrafter"/>
</dbReference>
<reference evidence="10 11" key="1">
    <citation type="submission" date="2016-11" db="EMBL/GenBank/DDBJ databases">
        <authorList>
            <person name="Jaros S."/>
            <person name="Januszkiewicz K."/>
            <person name="Wedrychowicz H."/>
        </authorList>
    </citation>
    <scope>NUCLEOTIDE SEQUENCE [LARGE SCALE GENOMIC DNA]</scope>
    <source>
        <strain evidence="10 11">DSM 3089</strain>
    </source>
</reference>
<feature type="transmembrane region" description="Helical" evidence="7">
    <location>
        <begin position="129"/>
        <end position="151"/>
    </location>
</feature>
<evidence type="ECO:0000256" key="2">
    <source>
        <dbReference type="ARBA" id="ARBA00022692"/>
    </source>
</evidence>
<evidence type="ECO:0000259" key="9">
    <source>
        <dbReference type="PROSITE" id="PS50929"/>
    </source>
</evidence>
<protein>
    <submittedName>
        <fullName evidence="10">ABC-type multidrug transport system, ATPase and permease component</fullName>
    </submittedName>
</protein>
<name>A0A1M5V565_9CLOT</name>
<evidence type="ECO:0000313" key="10">
    <source>
        <dbReference type="EMBL" id="SHH70375.1"/>
    </source>
</evidence>
<evidence type="ECO:0000256" key="7">
    <source>
        <dbReference type="SAM" id="Phobius"/>
    </source>
</evidence>
<dbReference type="GO" id="GO:0005886">
    <property type="term" value="C:plasma membrane"/>
    <property type="evidence" value="ECO:0007669"/>
    <property type="project" value="UniProtKB-SubCell"/>
</dbReference>
<feature type="transmembrane region" description="Helical" evidence="7">
    <location>
        <begin position="20"/>
        <end position="40"/>
    </location>
</feature>
<proteinExistence type="predicted"/>
<dbReference type="Proteomes" id="UP000184526">
    <property type="component" value="Unassembled WGS sequence"/>
</dbReference>
<dbReference type="CDD" id="cd03228">
    <property type="entry name" value="ABCC_MRP_Like"/>
    <property type="match status" value="1"/>
</dbReference>
<dbReference type="PANTHER" id="PTHR43394:SF1">
    <property type="entry name" value="ATP-BINDING CASSETTE SUB-FAMILY B MEMBER 10, MITOCHONDRIAL"/>
    <property type="match status" value="1"/>
</dbReference>
<evidence type="ECO:0000313" key="11">
    <source>
        <dbReference type="Proteomes" id="UP000184526"/>
    </source>
</evidence>
<dbReference type="InterPro" id="IPR003439">
    <property type="entry name" value="ABC_transporter-like_ATP-bd"/>
</dbReference>
<dbReference type="PROSITE" id="PS50893">
    <property type="entry name" value="ABC_TRANSPORTER_2"/>
    <property type="match status" value="1"/>
</dbReference>
<keyword evidence="2 7" id="KW-0812">Transmembrane</keyword>
<evidence type="ECO:0000256" key="3">
    <source>
        <dbReference type="ARBA" id="ARBA00022741"/>
    </source>
</evidence>
<dbReference type="InterPro" id="IPR017871">
    <property type="entry name" value="ABC_transporter-like_CS"/>
</dbReference>
<dbReference type="PROSITE" id="PS50929">
    <property type="entry name" value="ABC_TM1F"/>
    <property type="match status" value="1"/>
</dbReference>
<feature type="transmembrane region" description="Helical" evidence="7">
    <location>
        <begin position="157"/>
        <end position="177"/>
    </location>
</feature>
<dbReference type="SUPFAM" id="SSF90123">
    <property type="entry name" value="ABC transporter transmembrane region"/>
    <property type="match status" value="1"/>
</dbReference>
<comment type="subcellular location">
    <subcellularLocation>
        <location evidence="1">Cell membrane</location>
        <topology evidence="1">Multi-pass membrane protein</topology>
    </subcellularLocation>
</comment>
<sequence>MNLKEKSSIFEFVKKFYSTIVIYIIAQSIGKYISIYMVNVVGNVTNALIDRNFIYLKSNISEFLILLLIVSFVVPAILFLSSKGYDKLIMNFSILSYSKFLKQKRGILDQYDEGEIIYRIPEDEVSYTGGIYTLLGDGSIVIFVIIQSFYIMSTIHIKFAVICMILSTIPILLVKYFDKKIEDLYSKEQDSLSKISNMERSIIENFSFVRSHSLNNKVISSIGEQYDSYYDIYKNQTFIIKALENFKDIFSIVCEVLIYIIGSYYVSSNQLNIGNVVKFFGLSIILKDNAKLFSKVLANYFRLKAATTRYVEWTGNEESFGDKQLKEINSISFEKLSFKYEDKAVIENFTYKINKGDKVLIEGKNGSGKSTLIKLLTGLYSEYTGDICVNDLNLSEIDINEFRSHISVVTQNPFLLNLSVIDNIKTCYRVDKGDNIEDILKELDLYSIKDKIVGENGEHLSGGQRQKVALARALVAKSDLIILDEPDNALDKNAQDYIIKKFSNEESIIMVISHNNKWREEFKNKSIVLK</sequence>
<evidence type="ECO:0000256" key="4">
    <source>
        <dbReference type="ARBA" id="ARBA00022840"/>
    </source>
</evidence>
<dbReference type="Gene3D" id="1.20.1560.10">
    <property type="entry name" value="ABC transporter type 1, transmembrane domain"/>
    <property type="match status" value="1"/>
</dbReference>
<feature type="domain" description="ABC transmembrane type-1" evidence="9">
    <location>
        <begin position="21"/>
        <end position="302"/>
    </location>
</feature>
<dbReference type="Pfam" id="PF00005">
    <property type="entry name" value="ABC_tran"/>
    <property type="match status" value="1"/>
</dbReference>
<dbReference type="SUPFAM" id="SSF52540">
    <property type="entry name" value="P-loop containing nucleoside triphosphate hydrolases"/>
    <property type="match status" value="1"/>
</dbReference>
<gene>
    <name evidence="10" type="ORF">SAMN02745196_01112</name>
</gene>
<dbReference type="SMART" id="SM00382">
    <property type="entry name" value="AAA"/>
    <property type="match status" value="1"/>
</dbReference>
<dbReference type="GO" id="GO:0005524">
    <property type="term" value="F:ATP binding"/>
    <property type="evidence" value="ECO:0007669"/>
    <property type="project" value="UniProtKB-KW"/>
</dbReference>
<evidence type="ECO:0000259" key="8">
    <source>
        <dbReference type="PROSITE" id="PS50893"/>
    </source>
</evidence>
<dbReference type="OrthoDB" id="1887693at2"/>
<keyword evidence="3" id="KW-0547">Nucleotide-binding</keyword>
<dbReference type="InterPro" id="IPR036640">
    <property type="entry name" value="ABC1_TM_sf"/>
</dbReference>
<dbReference type="PANTHER" id="PTHR43394">
    <property type="entry name" value="ATP-DEPENDENT PERMEASE MDL1, MITOCHONDRIAL"/>
    <property type="match status" value="1"/>
</dbReference>
<dbReference type="PROSITE" id="PS00211">
    <property type="entry name" value="ABC_TRANSPORTER_1"/>
    <property type="match status" value="1"/>
</dbReference>
<dbReference type="Pfam" id="PF00664">
    <property type="entry name" value="ABC_membrane"/>
    <property type="match status" value="1"/>
</dbReference>
<keyword evidence="11" id="KW-1185">Reference proteome</keyword>
<dbReference type="InterPro" id="IPR011527">
    <property type="entry name" value="ABC1_TM_dom"/>
</dbReference>
<evidence type="ECO:0000256" key="6">
    <source>
        <dbReference type="ARBA" id="ARBA00023136"/>
    </source>
</evidence>
<dbReference type="InterPro" id="IPR039421">
    <property type="entry name" value="Type_1_exporter"/>
</dbReference>
<evidence type="ECO:0000256" key="5">
    <source>
        <dbReference type="ARBA" id="ARBA00022989"/>
    </source>
</evidence>
<keyword evidence="5 7" id="KW-1133">Transmembrane helix</keyword>
<organism evidence="10 11">
    <name type="scientific">Clostridium collagenovorans DSM 3089</name>
    <dbReference type="NCBI Taxonomy" id="1121306"/>
    <lineage>
        <taxon>Bacteria</taxon>
        <taxon>Bacillati</taxon>
        <taxon>Bacillota</taxon>
        <taxon>Clostridia</taxon>
        <taxon>Eubacteriales</taxon>
        <taxon>Clostridiaceae</taxon>
        <taxon>Clostridium</taxon>
    </lineage>
</organism>
<dbReference type="RefSeq" id="WP_072830886.1">
    <property type="nucleotide sequence ID" value="NZ_FQXP01000004.1"/>
</dbReference>
<keyword evidence="4" id="KW-0067">ATP-binding</keyword>
<keyword evidence="6 7" id="KW-0472">Membrane</keyword>
<feature type="transmembrane region" description="Helical" evidence="7">
    <location>
        <begin position="60"/>
        <end position="80"/>
    </location>
</feature>
<accession>A0A1M5V565</accession>
<dbReference type="GO" id="GO:0016887">
    <property type="term" value="F:ATP hydrolysis activity"/>
    <property type="evidence" value="ECO:0007669"/>
    <property type="project" value="InterPro"/>
</dbReference>
<feature type="domain" description="ABC transporter" evidence="8">
    <location>
        <begin position="331"/>
        <end position="530"/>
    </location>
</feature>
<dbReference type="InterPro" id="IPR003593">
    <property type="entry name" value="AAA+_ATPase"/>
</dbReference>
<dbReference type="InterPro" id="IPR027417">
    <property type="entry name" value="P-loop_NTPase"/>
</dbReference>
<dbReference type="AlphaFoldDB" id="A0A1M5V565"/>
<evidence type="ECO:0000256" key="1">
    <source>
        <dbReference type="ARBA" id="ARBA00004651"/>
    </source>
</evidence>
<dbReference type="Gene3D" id="3.40.50.300">
    <property type="entry name" value="P-loop containing nucleotide triphosphate hydrolases"/>
    <property type="match status" value="1"/>
</dbReference>